<gene>
    <name evidence="3" type="ORF">DMO24_16800</name>
</gene>
<dbReference type="Pfam" id="PF25872">
    <property type="entry name" value="HTH_77"/>
    <property type="match status" value="1"/>
</dbReference>
<reference evidence="3 4" key="1">
    <citation type="submission" date="2018-06" db="EMBL/GenBank/DDBJ databases">
        <title>Draft genome sequence of Modestobacter versicolor CP153-2.</title>
        <authorList>
            <person name="Gundlapally S.R."/>
        </authorList>
    </citation>
    <scope>NUCLEOTIDE SEQUENCE [LARGE SCALE GENOMIC DNA]</scope>
    <source>
        <strain evidence="3 4">CP153-2</strain>
    </source>
</reference>
<keyword evidence="4" id="KW-1185">Reference proteome</keyword>
<evidence type="ECO:0000313" key="3">
    <source>
        <dbReference type="EMBL" id="PZA20176.1"/>
    </source>
</evidence>
<dbReference type="Gene3D" id="3.40.50.300">
    <property type="entry name" value="P-loop containing nucleotide triphosphate hydrolases"/>
    <property type="match status" value="1"/>
</dbReference>
<evidence type="ECO:0000313" key="4">
    <source>
        <dbReference type="Proteomes" id="UP000247602"/>
    </source>
</evidence>
<dbReference type="Proteomes" id="UP000247602">
    <property type="component" value="Unassembled WGS sequence"/>
</dbReference>
<accession>A0A323VA57</accession>
<dbReference type="SUPFAM" id="SSF48452">
    <property type="entry name" value="TPR-like"/>
    <property type="match status" value="1"/>
</dbReference>
<dbReference type="SUPFAM" id="SSF52540">
    <property type="entry name" value="P-loop containing nucleoside triphosphate hydrolases"/>
    <property type="match status" value="1"/>
</dbReference>
<feature type="domain" description="Winged helix-turn-helix" evidence="2">
    <location>
        <begin position="214"/>
        <end position="292"/>
    </location>
</feature>
<evidence type="ECO:0000259" key="2">
    <source>
        <dbReference type="Pfam" id="PF25872"/>
    </source>
</evidence>
<feature type="region of interest" description="Disordered" evidence="1">
    <location>
        <begin position="754"/>
        <end position="778"/>
    </location>
</feature>
<dbReference type="PANTHER" id="PTHR47691:SF3">
    <property type="entry name" value="HTH-TYPE TRANSCRIPTIONAL REGULATOR RV0890C-RELATED"/>
    <property type="match status" value="1"/>
</dbReference>
<dbReference type="PANTHER" id="PTHR47691">
    <property type="entry name" value="REGULATOR-RELATED"/>
    <property type="match status" value="1"/>
</dbReference>
<dbReference type="EMBL" id="QKNV01000214">
    <property type="protein sequence ID" value="PZA20176.1"/>
    <property type="molecule type" value="Genomic_DNA"/>
</dbReference>
<dbReference type="Gene3D" id="1.25.40.10">
    <property type="entry name" value="Tetratricopeptide repeat domain"/>
    <property type="match status" value="1"/>
</dbReference>
<dbReference type="AlphaFoldDB" id="A0A323VA57"/>
<dbReference type="InterPro" id="IPR027417">
    <property type="entry name" value="P-loop_NTPase"/>
</dbReference>
<sequence>DVPDGVWWVELAPVADARLLPAAVLSAVGQREGTSLERVPTLVEASARLQETFADRRALLVLDNCEHLVAAVAAFTDDLLGHCPRLQVLTTSREPLGIPGEAVLPVGPLEVPAADDEAAAGSPVVQLFADRAAAVRPDFAVTPATLPAVLEVCRRLDGMPLALELAAARLRTLGIGQIAARLDDRFSLLTGGSRVALPRHQTLRAVVEWSWEALDEREQEVARRLSVFAGGATLDTAEQVCGDPGWGTGAVLDAITGLVEKSMLLAVAEDGQDGGVRYRMLETIRAYAGEQLTAAGERSRVEAAQTAWCLQLVDELDPQLRGTGQLAALQRMHAEHDGLLAVLQRCVAAGDGEAAVHLGARLSWYWLLTGRQVAAGRWLTEVISVPGGSPALRAMCEAFSAMGRAEGGDWQSAVPALRAIGDLPPERTYRSTEPLGALAWAIAMVFSGDFRSLEALLLLEGHPDRWVVAAARAIRAQLAENLGELHGMAEDLREAHAEFVRLGDRWGRSFTAAALGGLSSVDGDAAGAIGWLTEAVELSEELGTTDDTPMMRIRLAMAYALAGDLVRADAEVAQVLAELSRDGGLHLAGAEAAAGAFALLAGRLDDAERWHRLALEHVRATSGGPPQIEAMVLAGTTGVLAARAEREPAAASDLITEAYRLLEPALRLAVEGAGDMPVAANVVLARAAVVGVDGDHEQAARLLGMATAVRGRRDLGDLGARVTEQRLRAALGDPEFDRLRAAGEAVPRDEVLAGLGVDPTGGWRPVPVPADGGQTRRR</sequence>
<comment type="caution">
    <text evidence="3">The sequence shown here is derived from an EMBL/GenBank/DDBJ whole genome shotgun (WGS) entry which is preliminary data.</text>
</comment>
<evidence type="ECO:0000256" key="1">
    <source>
        <dbReference type="SAM" id="MobiDB-lite"/>
    </source>
</evidence>
<feature type="non-terminal residue" evidence="3">
    <location>
        <position position="1"/>
    </location>
</feature>
<dbReference type="InterPro" id="IPR011990">
    <property type="entry name" value="TPR-like_helical_dom_sf"/>
</dbReference>
<dbReference type="InterPro" id="IPR058852">
    <property type="entry name" value="HTH_77"/>
</dbReference>
<name>A0A323VA57_9ACTN</name>
<organism evidence="3 4">
    <name type="scientific">Modestobacter versicolor</name>
    <dbReference type="NCBI Taxonomy" id="429133"/>
    <lineage>
        <taxon>Bacteria</taxon>
        <taxon>Bacillati</taxon>
        <taxon>Actinomycetota</taxon>
        <taxon>Actinomycetes</taxon>
        <taxon>Geodermatophilales</taxon>
        <taxon>Geodermatophilaceae</taxon>
        <taxon>Modestobacter</taxon>
    </lineage>
</organism>
<dbReference type="RefSeq" id="WP_220036030.1">
    <property type="nucleotide sequence ID" value="NZ_QKNV01000214.1"/>
</dbReference>
<proteinExistence type="predicted"/>
<protein>
    <submittedName>
        <fullName evidence="3">AfsR/SARP family transcriptional regulator</fullName>
    </submittedName>
</protein>